<protein>
    <submittedName>
        <fullName evidence="3">Uncharacterized protein</fullName>
    </submittedName>
</protein>
<dbReference type="Proteomes" id="UP000567179">
    <property type="component" value="Unassembled WGS sequence"/>
</dbReference>
<evidence type="ECO:0000313" key="3">
    <source>
        <dbReference type="EMBL" id="KAF5317519.1"/>
    </source>
</evidence>
<reference evidence="3 4" key="1">
    <citation type="journal article" date="2020" name="ISME J.">
        <title>Uncovering the hidden diversity of litter-decomposition mechanisms in mushroom-forming fungi.</title>
        <authorList>
            <person name="Floudas D."/>
            <person name="Bentzer J."/>
            <person name="Ahren D."/>
            <person name="Johansson T."/>
            <person name="Persson P."/>
            <person name="Tunlid A."/>
        </authorList>
    </citation>
    <scope>NUCLEOTIDE SEQUENCE [LARGE SCALE GENOMIC DNA]</scope>
    <source>
        <strain evidence="3 4">CBS 101986</strain>
    </source>
</reference>
<accession>A0A8H5EYY2</accession>
<dbReference type="EMBL" id="JAACJJ010000033">
    <property type="protein sequence ID" value="KAF5317519.1"/>
    <property type="molecule type" value="Genomic_DNA"/>
</dbReference>
<keyword evidence="2" id="KW-0812">Transmembrane</keyword>
<feature type="transmembrane region" description="Helical" evidence="2">
    <location>
        <begin position="96"/>
        <end position="117"/>
    </location>
</feature>
<proteinExistence type="predicted"/>
<feature type="compositionally biased region" description="Polar residues" evidence="1">
    <location>
        <begin position="17"/>
        <end position="40"/>
    </location>
</feature>
<feature type="region of interest" description="Disordered" evidence="1">
    <location>
        <begin position="17"/>
        <end position="68"/>
    </location>
</feature>
<sequence>MTMLAVTPSVTPFDTPAVTPSVTPSDTPAITPAVTPSGTPAVTPAVTPFGTPSVTHSPSPTALTTPTNKSVSSTLTLALESSAGIVAHNTSKKISLVGPLIGAFGALVGICAAFLLYRWHKQQRRQQVHTLHPEPFDSTVTGVDRSPEKVAVGRGSLQKIAGESATEGSDGNLNTSNLPSSTFVTVPSSQLEETQRELRELREIVFVLRAANNDNVHAALDTESVDTGFTPPPDYATERGSFMPIIQNGAV</sequence>
<gene>
    <name evidence="3" type="ORF">D9619_013205</name>
</gene>
<keyword evidence="2" id="KW-1133">Transmembrane helix</keyword>
<evidence type="ECO:0000256" key="2">
    <source>
        <dbReference type="SAM" id="Phobius"/>
    </source>
</evidence>
<evidence type="ECO:0000256" key="1">
    <source>
        <dbReference type="SAM" id="MobiDB-lite"/>
    </source>
</evidence>
<organism evidence="3 4">
    <name type="scientific">Psilocybe cf. subviscida</name>
    <dbReference type="NCBI Taxonomy" id="2480587"/>
    <lineage>
        <taxon>Eukaryota</taxon>
        <taxon>Fungi</taxon>
        <taxon>Dikarya</taxon>
        <taxon>Basidiomycota</taxon>
        <taxon>Agaricomycotina</taxon>
        <taxon>Agaricomycetes</taxon>
        <taxon>Agaricomycetidae</taxon>
        <taxon>Agaricales</taxon>
        <taxon>Agaricineae</taxon>
        <taxon>Strophariaceae</taxon>
        <taxon>Psilocybe</taxon>
    </lineage>
</organism>
<name>A0A8H5EYY2_9AGAR</name>
<feature type="compositionally biased region" description="Polar residues" evidence="1">
    <location>
        <begin position="50"/>
        <end position="68"/>
    </location>
</feature>
<evidence type="ECO:0000313" key="4">
    <source>
        <dbReference type="Proteomes" id="UP000567179"/>
    </source>
</evidence>
<dbReference type="AlphaFoldDB" id="A0A8H5EYY2"/>
<keyword evidence="2" id="KW-0472">Membrane</keyword>
<comment type="caution">
    <text evidence="3">The sequence shown here is derived from an EMBL/GenBank/DDBJ whole genome shotgun (WGS) entry which is preliminary data.</text>
</comment>
<keyword evidence="4" id="KW-1185">Reference proteome</keyword>
<dbReference type="OrthoDB" id="8935954at2759"/>